<dbReference type="EMBL" id="DWVZ01000189">
    <property type="protein sequence ID" value="HJC64638.1"/>
    <property type="molecule type" value="Genomic_DNA"/>
</dbReference>
<dbReference type="GO" id="GO:0016747">
    <property type="term" value="F:acyltransferase activity, transferring groups other than amino-acyl groups"/>
    <property type="evidence" value="ECO:0007669"/>
    <property type="project" value="InterPro"/>
</dbReference>
<accession>A0A9D2PP27</accession>
<comment type="caution">
    <text evidence="2">The sequence shown here is derived from an EMBL/GenBank/DDBJ whole genome shotgun (WGS) entry which is preliminary data.</text>
</comment>
<reference evidence="2" key="2">
    <citation type="submission" date="2021-04" db="EMBL/GenBank/DDBJ databases">
        <authorList>
            <person name="Gilroy R."/>
        </authorList>
    </citation>
    <scope>NUCLEOTIDE SEQUENCE</scope>
    <source>
        <strain evidence="2">ChiBcec2-3848</strain>
    </source>
</reference>
<evidence type="ECO:0000313" key="3">
    <source>
        <dbReference type="Proteomes" id="UP000823886"/>
    </source>
</evidence>
<name>A0A9D2PP27_9FIRM</name>
<dbReference type="Pfam" id="PF00583">
    <property type="entry name" value="Acetyltransf_1"/>
    <property type="match status" value="1"/>
</dbReference>
<dbReference type="PROSITE" id="PS51186">
    <property type="entry name" value="GNAT"/>
    <property type="match status" value="1"/>
</dbReference>
<dbReference type="AlphaFoldDB" id="A0A9D2PP27"/>
<reference evidence="2" key="1">
    <citation type="journal article" date="2021" name="PeerJ">
        <title>Extensive microbial diversity within the chicken gut microbiome revealed by metagenomics and culture.</title>
        <authorList>
            <person name="Gilroy R."/>
            <person name="Ravi A."/>
            <person name="Getino M."/>
            <person name="Pursley I."/>
            <person name="Horton D.L."/>
            <person name="Alikhan N.F."/>
            <person name="Baker D."/>
            <person name="Gharbi K."/>
            <person name="Hall N."/>
            <person name="Watson M."/>
            <person name="Adriaenssens E.M."/>
            <person name="Foster-Nyarko E."/>
            <person name="Jarju S."/>
            <person name="Secka A."/>
            <person name="Antonio M."/>
            <person name="Oren A."/>
            <person name="Chaudhuri R.R."/>
            <person name="La Ragione R."/>
            <person name="Hildebrand F."/>
            <person name="Pallen M.J."/>
        </authorList>
    </citation>
    <scope>NUCLEOTIDE SEQUENCE</scope>
    <source>
        <strain evidence="2">ChiBcec2-3848</strain>
    </source>
</reference>
<evidence type="ECO:0000259" key="1">
    <source>
        <dbReference type="PROSITE" id="PS51186"/>
    </source>
</evidence>
<dbReference type="PANTHER" id="PTHR43617">
    <property type="entry name" value="L-AMINO ACID N-ACETYLTRANSFERASE"/>
    <property type="match status" value="1"/>
</dbReference>
<dbReference type="Gene3D" id="3.40.630.30">
    <property type="match status" value="1"/>
</dbReference>
<feature type="domain" description="N-acetyltransferase" evidence="1">
    <location>
        <begin position="5"/>
        <end position="165"/>
    </location>
</feature>
<proteinExistence type="predicted"/>
<sequence>MRNDILIRQETHKDYKEIISLILRSFREGTDYSDGTDIIALVEEIRDSEYYIPELSFVAELGGKLVGHFLFSRFPLSSTPDGGHIDDRGEKNIVMLAPVSVHADYFHQGIGSAMLSQGIEKVRIAGYKGITVEGDYHFYNRIGFKTSSEFNLYPTSGIPMKEPRCMMCQETYEGALKNIAGYIVYDMYFNA</sequence>
<evidence type="ECO:0000313" key="2">
    <source>
        <dbReference type="EMBL" id="HJC64638.1"/>
    </source>
</evidence>
<dbReference type="InterPro" id="IPR016181">
    <property type="entry name" value="Acyl_CoA_acyltransferase"/>
</dbReference>
<protein>
    <submittedName>
        <fullName evidence="2">N-acetyltransferase</fullName>
    </submittedName>
</protein>
<dbReference type="Proteomes" id="UP000823886">
    <property type="component" value="Unassembled WGS sequence"/>
</dbReference>
<dbReference type="PANTHER" id="PTHR43617:SF2">
    <property type="entry name" value="UPF0039 PROTEIN SLL0451"/>
    <property type="match status" value="1"/>
</dbReference>
<dbReference type="SUPFAM" id="SSF55729">
    <property type="entry name" value="Acyl-CoA N-acyltransferases (Nat)"/>
    <property type="match status" value="1"/>
</dbReference>
<gene>
    <name evidence="2" type="ORF">H9753_13675</name>
</gene>
<dbReference type="InterPro" id="IPR050276">
    <property type="entry name" value="MshD_Acetyltransferase"/>
</dbReference>
<dbReference type="CDD" id="cd04301">
    <property type="entry name" value="NAT_SF"/>
    <property type="match status" value="1"/>
</dbReference>
<organism evidence="2 3">
    <name type="scientific">Candidatus Blautia merdavium</name>
    <dbReference type="NCBI Taxonomy" id="2838494"/>
    <lineage>
        <taxon>Bacteria</taxon>
        <taxon>Bacillati</taxon>
        <taxon>Bacillota</taxon>
        <taxon>Clostridia</taxon>
        <taxon>Lachnospirales</taxon>
        <taxon>Lachnospiraceae</taxon>
        <taxon>Blautia</taxon>
    </lineage>
</organism>
<dbReference type="InterPro" id="IPR000182">
    <property type="entry name" value="GNAT_dom"/>
</dbReference>